<dbReference type="GO" id="GO:0009055">
    <property type="term" value="F:electron transfer activity"/>
    <property type="evidence" value="ECO:0007669"/>
    <property type="project" value="TreeGrafter"/>
</dbReference>
<dbReference type="AlphaFoldDB" id="A0A7W5DR33"/>
<feature type="domain" description="Glutaredoxin" evidence="1">
    <location>
        <begin position="118"/>
        <end position="177"/>
    </location>
</feature>
<dbReference type="Gene3D" id="3.40.30.10">
    <property type="entry name" value="Glutaredoxin"/>
    <property type="match status" value="2"/>
</dbReference>
<dbReference type="PANTHER" id="PTHR34386:SF1">
    <property type="entry name" value="GLUTAREDOXIN-LIKE PROTEIN NRDH"/>
    <property type="match status" value="1"/>
</dbReference>
<dbReference type="InterPro" id="IPR036249">
    <property type="entry name" value="Thioredoxin-like_sf"/>
</dbReference>
<keyword evidence="3" id="KW-1185">Reference proteome</keyword>
<organism evidence="2 3">
    <name type="scientific">Microbacter margulisiae</name>
    <dbReference type="NCBI Taxonomy" id="1350067"/>
    <lineage>
        <taxon>Bacteria</taxon>
        <taxon>Pseudomonadati</taxon>
        <taxon>Bacteroidota</taxon>
        <taxon>Bacteroidia</taxon>
        <taxon>Bacteroidales</taxon>
        <taxon>Porphyromonadaceae</taxon>
        <taxon>Microbacter</taxon>
    </lineage>
</organism>
<dbReference type="InterPro" id="IPR051548">
    <property type="entry name" value="Grx-like_ET"/>
</dbReference>
<dbReference type="SUPFAM" id="SSF52833">
    <property type="entry name" value="Thioredoxin-like"/>
    <property type="match status" value="2"/>
</dbReference>
<evidence type="ECO:0000313" key="3">
    <source>
        <dbReference type="Proteomes" id="UP000544222"/>
    </source>
</evidence>
<dbReference type="CDD" id="cd02947">
    <property type="entry name" value="TRX_family"/>
    <property type="match status" value="1"/>
</dbReference>
<reference evidence="2 3" key="1">
    <citation type="submission" date="2020-08" db="EMBL/GenBank/DDBJ databases">
        <title>Genomic Encyclopedia of Type Strains, Phase IV (KMG-IV): sequencing the most valuable type-strain genomes for metagenomic binning, comparative biology and taxonomic classification.</title>
        <authorList>
            <person name="Goeker M."/>
        </authorList>
    </citation>
    <scope>NUCLEOTIDE SEQUENCE [LARGE SCALE GENOMIC DNA]</scope>
    <source>
        <strain evidence="2 3">DSM 27471</strain>
    </source>
</reference>
<name>A0A7W5DR33_9PORP</name>
<dbReference type="GO" id="GO:0045454">
    <property type="term" value="P:cell redox homeostasis"/>
    <property type="evidence" value="ECO:0007669"/>
    <property type="project" value="TreeGrafter"/>
</dbReference>
<dbReference type="PANTHER" id="PTHR34386">
    <property type="entry name" value="GLUTAREDOXIN"/>
    <property type="match status" value="1"/>
</dbReference>
<accession>A0A7W5DR33</accession>
<dbReference type="Pfam" id="PF00462">
    <property type="entry name" value="Glutaredoxin"/>
    <property type="match status" value="1"/>
</dbReference>
<comment type="caution">
    <text evidence="2">The sequence shown here is derived from an EMBL/GenBank/DDBJ whole genome shotgun (WGS) entry which is preliminary data.</text>
</comment>
<sequence length="191" mass="21266">MEKVSALADFQQKATGHDKVFLLLYKAGNEQSLCAYSNLDSVVNQEPNIPVFSADVAEVRDIHPHFGITSAPTLLVFENGQYVNAIKGCQESSYYKALMESAIYQAKAKAEGKTVKRVTVYSTPTCTWCNTLKTWLHKNNIPYTDVDVSRDQHAAEDLVRRTGQQGVPQTDINGQIVVGFNQARLKELLEI</sequence>
<protein>
    <submittedName>
        <fullName evidence="2">Glutaredoxin-like YruB-family protein</fullName>
    </submittedName>
</protein>
<dbReference type="CDD" id="cd02976">
    <property type="entry name" value="NrdH"/>
    <property type="match status" value="1"/>
</dbReference>
<dbReference type="RefSeq" id="WP_183412961.1">
    <property type="nucleotide sequence ID" value="NZ_JACHYB010000001.1"/>
</dbReference>
<gene>
    <name evidence="2" type="ORF">FHX64_001326</name>
</gene>
<dbReference type="PROSITE" id="PS51354">
    <property type="entry name" value="GLUTAREDOXIN_2"/>
    <property type="match status" value="1"/>
</dbReference>
<dbReference type="InterPro" id="IPR002109">
    <property type="entry name" value="Glutaredoxin"/>
</dbReference>
<evidence type="ECO:0000313" key="2">
    <source>
        <dbReference type="EMBL" id="MBB3187163.1"/>
    </source>
</evidence>
<dbReference type="Proteomes" id="UP000544222">
    <property type="component" value="Unassembled WGS sequence"/>
</dbReference>
<evidence type="ECO:0000259" key="1">
    <source>
        <dbReference type="Pfam" id="PF00462"/>
    </source>
</evidence>
<dbReference type="EMBL" id="JACHYB010000001">
    <property type="protein sequence ID" value="MBB3187163.1"/>
    <property type="molecule type" value="Genomic_DNA"/>
</dbReference>
<proteinExistence type="predicted"/>